<dbReference type="RefSeq" id="WP_160485712.1">
    <property type="nucleotide sequence ID" value="NZ_WUBR01000002.1"/>
</dbReference>
<proteinExistence type="predicted"/>
<evidence type="ECO:0000313" key="1">
    <source>
        <dbReference type="EMBL" id="MWV28075.1"/>
    </source>
</evidence>
<reference evidence="1 2" key="2">
    <citation type="submission" date="2020-02" db="EMBL/GenBank/DDBJ databases">
        <title>Erythrobacter dongmakensis sp. nov., isolated from a tidal mudflat.</title>
        <authorList>
            <person name="Kim I.S."/>
        </authorList>
    </citation>
    <scope>NUCLEOTIDE SEQUENCE [LARGE SCALE GENOMIC DNA]</scope>
    <source>
        <strain evidence="1 2">GH3-10</strain>
    </source>
</reference>
<reference evidence="1 2" key="1">
    <citation type="submission" date="2019-12" db="EMBL/GenBank/DDBJ databases">
        <authorList>
            <person name="Lee S.D."/>
        </authorList>
    </citation>
    <scope>NUCLEOTIDE SEQUENCE [LARGE SCALE GENOMIC DNA]</scope>
    <source>
        <strain evidence="1 2">GH3-10</strain>
    </source>
</reference>
<keyword evidence="2" id="KW-1185">Reference proteome</keyword>
<dbReference type="Proteomes" id="UP000461409">
    <property type="component" value="Unassembled WGS sequence"/>
</dbReference>
<organism evidence="1 2">
    <name type="scientific">Aurantiacibacter rhizosphaerae</name>
    <dbReference type="NCBI Taxonomy" id="2691582"/>
    <lineage>
        <taxon>Bacteria</taxon>
        <taxon>Pseudomonadati</taxon>
        <taxon>Pseudomonadota</taxon>
        <taxon>Alphaproteobacteria</taxon>
        <taxon>Sphingomonadales</taxon>
        <taxon>Erythrobacteraceae</taxon>
        <taxon>Aurantiacibacter</taxon>
    </lineage>
</organism>
<protein>
    <submittedName>
        <fullName evidence="1">Uncharacterized protein</fullName>
    </submittedName>
</protein>
<sequence>MKVTIYDATSPIGEADIFALDPPMGVAMAKFIPFPTYSPNLHANVVDGDYIEDRSENLRMELADGVALISQAISIQDWPGLDEREVHILGIQEPSFEELFRDHPDFKSYWGEA</sequence>
<dbReference type="EMBL" id="WUBR01000002">
    <property type="protein sequence ID" value="MWV28075.1"/>
    <property type="molecule type" value="Genomic_DNA"/>
</dbReference>
<comment type="caution">
    <text evidence="1">The sequence shown here is derived from an EMBL/GenBank/DDBJ whole genome shotgun (WGS) entry which is preliminary data.</text>
</comment>
<gene>
    <name evidence="1" type="ORF">GRF63_09160</name>
</gene>
<evidence type="ECO:0000313" key="2">
    <source>
        <dbReference type="Proteomes" id="UP000461409"/>
    </source>
</evidence>
<accession>A0A844XEZ3</accession>
<name>A0A844XEZ3_9SPHN</name>
<dbReference type="AlphaFoldDB" id="A0A844XEZ3"/>